<evidence type="ECO:0000313" key="1">
    <source>
        <dbReference type="EMBL" id="SEF58840.1"/>
    </source>
</evidence>
<organism evidence="1 2">
    <name type="scientific">Caloramator fervidus</name>
    <dbReference type="NCBI Taxonomy" id="29344"/>
    <lineage>
        <taxon>Bacteria</taxon>
        <taxon>Bacillati</taxon>
        <taxon>Bacillota</taxon>
        <taxon>Clostridia</taxon>
        <taxon>Eubacteriales</taxon>
        <taxon>Clostridiaceae</taxon>
        <taxon>Caloramator</taxon>
    </lineage>
</organism>
<evidence type="ECO:0000313" key="2">
    <source>
        <dbReference type="Proteomes" id="UP000242850"/>
    </source>
</evidence>
<dbReference type="Proteomes" id="UP000242850">
    <property type="component" value="Unassembled WGS sequence"/>
</dbReference>
<keyword evidence="2" id="KW-1185">Reference proteome</keyword>
<reference evidence="2" key="1">
    <citation type="submission" date="2016-10" db="EMBL/GenBank/DDBJ databases">
        <authorList>
            <person name="Varghese N."/>
            <person name="Submissions S."/>
        </authorList>
    </citation>
    <scope>NUCLEOTIDE SEQUENCE [LARGE SCALE GENOMIC DNA]</scope>
    <source>
        <strain evidence="2">DSM 5463</strain>
    </source>
</reference>
<dbReference type="EMBL" id="FNUK01000005">
    <property type="protein sequence ID" value="SEF58840.1"/>
    <property type="molecule type" value="Genomic_DNA"/>
</dbReference>
<dbReference type="OrthoDB" id="2082444at2"/>
<accession>A0A1H5T7S1</accession>
<proteinExistence type="predicted"/>
<name>A0A1H5T7S1_9CLOT</name>
<protein>
    <submittedName>
        <fullName evidence="1">Uncharacterized protein</fullName>
    </submittedName>
</protein>
<gene>
    <name evidence="1" type="ORF">SAMN05660865_00553</name>
</gene>
<sequence>MSMPTITPVSQEQAISDLLETIALQEAGLAHIINAEGEKIQAAVRKEGVTIDELLKVNQSVSDVLTKVIKMEMMLEFKLEEVSKITPTTPQAQ</sequence>
<dbReference type="Pfam" id="PF26595">
    <property type="entry name" value="A_ENA"/>
    <property type="match status" value="1"/>
</dbReference>
<dbReference type="RefSeq" id="WP_103895560.1">
    <property type="nucleotide sequence ID" value="NZ_FNUK01000005.1"/>
</dbReference>
<dbReference type="InterPro" id="IPR058705">
    <property type="entry name" value="A_ENA"/>
</dbReference>
<dbReference type="AlphaFoldDB" id="A0A1H5T7S1"/>